<evidence type="ECO:0000313" key="5">
    <source>
        <dbReference type="Proteomes" id="UP001049176"/>
    </source>
</evidence>
<reference evidence="4" key="1">
    <citation type="journal article" date="2021" name="Genome Biol. Evol.">
        <title>The assembled and annotated genome of the fairy-ring fungus Marasmius oreades.</title>
        <authorList>
            <person name="Hiltunen M."/>
            <person name="Ament-Velasquez S.L."/>
            <person name="Johannesson H."/>
        </authorList>
    </citation>
    <scope>NUCLEOTIDE SEQUENCE</scope>
    <source>
        <strain evidence="4">03SP1</strain>
    </source>
</reference>
<keyword evidence="2" id="KW-0812">Transmembrane</keyword>
<dbReference type="EMBL" id="CM032189">
    <property type="protein sequence ID" value="KAG7087544.1"/>
    <property type="molecule type" value="Genomic_DNA"/>
</dbReference>
<dbReference type="RefSeq" id="XP_043004015.1">
    <property type="nucleotide sequence ID" value="XM_043158662.1"/>
</dbReference>
<feature type="chain" id="PRO_5040121315" evidence="3">
    <location>
        <begin position="16"/>
        <end position="409"/>
    </location>
</feature>
<keyword evidence="3" id="KW-0732">Signal</keyword>
<organism evidence="4 5">
    <name type="scientific">Marasmius oreades</name>
    <name type="common">fairy-ring Marasmius</name>
    <dbReference type="NCBI Taxonomy" id="181124"/>
    <lineage>
        <taxon>Eukaryota</taxon>
        <taxon>Fungi</taxon>
        <taxon>Dikarya</taxon>
        <taxon>Basidiomycota</taxon>
        <taxon>Agaricomycotina</taxon>
        <taxon>Agaricomycetes</taxon>
        <taxon>Agaricomycetidae</taxon>
        <taxon>Agaricales</taxon>
        <taxon>Marasmiineae</taxon>
        <taxon>Marasmiaceae</taxon>
        <taxon>Marasmius</taxon>
    </lineage>
</organism>
<evidence type="ECO:0000256" key="1">
    <source>
        <dbReference type="SAM" id="MobiDB-lite"/>
    </source>
</evidence>
<feature type="transmembrane region" description="Helical" evidence="2">
    <location>
        <begin position="301"/>
        <end position="320"/>
    </location>
</feature>
<feature type="transmembrane region" description="Helical" evidence="2">
    <location>
        <begin position="180"/>
        <end position="197"/>
    </location>
</feature>
<dbReference type="OrthoDB" id="2896404at2759"/>
<sequence>MLWARSRTIIRLIISHLHITNFFLSSDGCKSIKSYGVASDFLLSFYPTPSKSQGISCQHPSSHSFVKSPRPTVRSVYPSTVIPTFIFVIDPVDFNKVWTFNALQILAFVLNILVVGTAVLSGRVRRAPIWFIFMGGWILWSIAHSLLFLSGRQFDDKPPPHALCLLQAGLVYAIPPYMEFLNLALLVHVYLVIRATIEHRRPRTQTPLIFIFLPLGIFLVILIEVLVIGVKNPELIARMPAPTPVYCNVTDRISFKISAISFALGVLSLIGLEVALGIMLYRNWEGFQVIRHSPGNGTMVFRIFVFSVGPTLALIIEILSEISPKNFSFVAKVVVHFMPSMAAIIFGTHRDIIRAWYCFGNRRKVDSDRHPSYPIQRTENIPLSNPSVRKEAPSNGKKTLAGTMCPEYA</sequence>
<evidence type="ECO:0000256" key="3">
    <source>
        <dbReference type="SAM" id="SignalP"/>
    </source>
</evidence>
<proteinExistence type="predicted"/>
<name>A0A9P7UPY7_9AGAR</name>
<feature type="transmembrane region" description="Helical" evidence="2">
    <location>
        <begin position="75"/>
        <end position="92"/>
    </location>
</feature>
<feature type="transmembrane region" description="Helical" evidence="2">
    <location>
        <begin position="127"/>
        <end position="149"/>
    </location>
</feature>
<feature type="signal peptide" evidence="3">
    <location>
        <begin position="1"/>
        <end position="15"/>
    </location>
</feature>
<accession>A0A9P7UPY7</accession>
<feature type="transmembrane region" description="Helical" evidence="2">
    <location>
        <begin position="209"/>
        <end position="230"/>
    </location>
</feature>
<evidence type="ECO:0000256" key="2">
    <source>
        <dbReference type="SAM" id="Phobius"/>
    </source>
</evidence>
<comment type="caution">
    <text evidence="4">The sequence shown here is derived from an EMBL/GenBank/DDBJ whole genome shotgun (WGS) entry which is preliminary data.</text>
</comment>
<dbReference type="Proteomes" id="UP001049176">
    <property type="component" value="Chromosome 9"/>
</dbReference>
<keyword evidence="2" id="KW-1133">Transmembrane helix</keyword>
<feature type="transmembrane region" description="Helical" evidence="2">
    <location>
        <begin position="259"/>
        <end position="281"/>
    </location>
</feature>
<protein>
    <submittedName>
        <fullName evidence="4">Uncharacterized protein</fullName>
    </submittedName>
</protein>
<feature type="transmembrane region" description="Helical" evidence="2">
    <location>
        <begin position="98"/>
        <end position="120"/>
    </location>
</feature>
<dbReference type="AlphaFoldDB" id="A0A9P7UPY7"/>
<feature type="region of interest" description="Disordered" evidence="1">
    <location>
        <begin position="367"/>
        <end position="399"/>
    </location>
</feature>
<evidence type="ECO:0000313" key="4">
    <source>
        <dbReference type="EMBL" id="KAG7087544.1"/>
    </source>
</evidence>
<keyword evidence="5" id="KW-1185">Reference proteome</keyword>
<feature type="transmembrane region" description="Helical" evidence="2">
    <location>
        <begin position="326"/>
        <end position="346"/>
    </location>
</feature>
<gene>
    <name evidence="4" type="ORF">E1B28_013500</name>
</gene>
<keyword evidence="2" id="KW-0472">Membrane</keyword>
<dbReference type="GeneID" id="66082575"/>
<feature type="compositionally biased region" description="Polar residues" evidence="1">
    <location>
        <begin position="375"/>
        <end position="387"/>
    </location>
</feature>